<dbReference type="InterPro" id="IPR006287">
    <property type="entry name" value="DJ-1"/>
</dbReference>
<accession>A0A9E2KUF2</accession>
<dbReference type="Gene3D" id="3.40.50.880">
    <property type="match status" value="1"/>
</dbReference>
<dbReference type="NCBIfam" id="TIGR01383">
    <property type="entry name" value="not_thiJ"/>
    <property type="match status" value="1"/>
</dbReference>
<gene>
    <name evidence="2" type="ORF">H9843_05760</name>
</gene>
<evidence type="ECO:0000313" key="3">
    <source>
        <dbReference type="Proteomes" id="UP000824180"/>
    </source>
</evidence>
<evidence type="ECO:0000259" key="1">
    <source>
        <dbReference type="Pfam" id="PF01965"/>
    </source>
</evidence>
<dbReference type="GO" id="GO:0005737">
    <property type="term" value="C:cytoplasm"/>
    <property type="evidence" value="ECO:0007669"/>
    <property type="project" value="TreeGrafter"/>
</dbReference>
<dbReference type="PANTHER" id="PTHR48094">
    <property type="entry name" value="PROTEIN/NUCLEIC ACID DEGLYCASE DJ-1-RELATED"/>
    <property type="match status" value="1"/>
</dbReference>
<dbReference type="EMBL" id="JAHLFK010000060">
    <property type="protein sequence ID" value="MBU3830380.1"/>
    <property type="molecule type" value="Genomic_DNA"/>
</dbReference>
<dbReference type="SUPFAM" id="SSF52317">
    <property type="entry name" value="Class I glutamine amidotransferase-like"/>
    <property type="match status" value="1"/>
</dbReference>
<comment type="caution">
    <text evidence="2">The sequence shown here is derived from an EMBL/GenBank/DDBJ whole genome shotgun (WGS) entry which is preliminary data.</text>
</comment>
<sequence>MAKVAVVFAPGCEEIEGLTVVDMLRRLGIETKMVGLEGKEVLGAHDIKLTCDEVMGEQLLDYDLVAFPGGYGGAEKLRDSEELKQLMVQRNKEGKWDAAMCAAPIALAHYGLLDNHDYTCYPGINDQIQKEVPSARFHEDITVVDSDAKILTSRGPATAFAYAFKIAEVLGVDTKQLKHDVLYDYLAKNI</sequence>
<protein>
    <submittedName>
        <fullName evidence="2">DJ-1/PfpI family protein</fullName>
    </submittedName>
</protein>
<dbReference type="CDD" id="cd03135">
    <property type="entry name" value="GATase1_DJ-1"/>
    <property type="match status" value="1"/>
</dbReference>
<feature type="domain" description="DJ-1/PfpI" evidence="1">
    <location>
        <begin position="2"/>
        <end position="168"/>
    </location>
</feature>
<dbReference type="Pfam" id="PF01965">
    <property type="entry name" value="DJ-1_PfpI"/>
    <property type="match status" value="1"/>
</dbReference>
<dbReference type="InterPro" id="IPR050325">
    <property type="entry name" value="Prot/Nucl_acid_deglycase"/>
</dbReference>
<organism evidence="2 3">
    <name type="scientific">Candidatus Limosilactobacillus merdavium</name>
    <dbReference type="NCBI Taxonomy" id="2838651"/>
    <lineage>
        <taxon>Bacteria</taxon>
        <taxon>Bacillati</taxon>
        <taxon>Bacillota</taxon>
        <taxon>Bacilli</taxon>
        <taxon>Lactobacillales</taxon>
        <taxon>Lactobacillaceae</taxon>
        <taxon>Limosilactobacillus</taxon>
    </lineage>
</organism>
<evidence type="ECO:0000313" key="2">
    <source>
        <dbReference type="EMBL" id="MBU3830380.1"/>
    </source>
</evidence>
<proteinExistence type="predicted"/>
<dbReference type="PANTHER" id="PTHR48094:SF12">
    <property type="entry name" value="PARKINSON DISEASE PROTEIN 7 HOMOLOG"/>
    <property type="match status" value="1"/>
</dbReference>
<dbReference type="Proteomes" id="UP000824180">
    <property type="component" value="Unassembled WGS sequence"/>
</dbReference>
<reference evidence="2" key="1">
    <citation type="journal article" date="2021" name="PeerJ">
        <title>Extensive microbial diversity within the chicken gut microbiome revealed by metagenomics and culture.</title>
        <authorList>
            <person name="Gilroy R."/>
            <person name="Ravi A."/>
            <person name="Getino M."/>
            <person name="Pursley I."/>
            <person name="Horton D.L."/>
            <person name="Alikhan N.F."/>
            <person name="Baker D."/>
            <person name="Gharbi K."/>
            <person name="Hall N."/>
            <person name="Watson M."/>
            <person name="Adriaenssens E.M."/>
            <person name="Foster-Nyarko E."/>
            <person name="Jarju S."/>
            <person name="Secka A."/>
            <person name="Antonio M."/>
            <person name="Oren A."/>
            <person name="Chaudhuri R.R."/>
            <person name="La Ragione R."/>
            <person name="Hildebrand F."/>
            <person name="Pallen M.J."/>
        </authorList>
    </citation>
    <scope>NUCLEOTIDE SEQUENCE</scope>
    <source>
        <strain evidence="2">876</strain>
    </source>
</reference>
<reference evidence="2" key="2">
    <citation type="submission" date="2021-04" db="EMBL/GenBank/DDBJ databases">
        <authorList>
            <person name="Gilroy R."/>
        </authorList>
    </citation>
    <scope>NUCLEOTIDE SEQUENCE</scope>
    <source>
        <strain evidence="2">876</strain>
    </source>
</reference>
<dbReference type="AlphaFoldDB" id="A0A9E2KUF2"/>
<dbReference type="InterPro" id="IPR002818">
    <property type="entry name" value="DJ-1/PfpI"/>
</dbReference>
<dbReference type="InterPro" id="IPR029062">
    <property type="entry name" value="Class_I_gatase-like"/>
</dbReference>
<name>A0A9E2KUF2_9LACO</name>